<evidence type="ECO:0000256" key="1">
    <source>
        <dbReference type="SAM" id="SignalP"/>
    </source>
</evidence>
<evidence type="ECO:0000313" key="3">
    <source>
        <dbReference type="Proteomes" id="UP000435357"/>
    </source>
</evidence>
<dbReference type="PROSITE" id="PS51257">
    <property type="entry name" value="PROKAR_LIPOPROTEIN"/>
    <property type="match status" value="1"/>
</dbReference>
<keyword evidence="3" id="KW-1185">Reference proteome</keyword>
<proteinExistence type="predicted"/>
<feature type="chain" id="PRO_5026837389" description="Lipoprotein" evidence="1">
    <location>
        <begin position="20"/>
        <end position="99"/>
    </location>
</feature>
<dbReference type="EMBL" id="WACR01000009">
    <property type="protein sequence ID" value="KAB1063239.1"/>
    <property type="molecule type" value="Genomic_DNA"/>
</dbReference>
<name>A0A6N6M4R2_9FLAO</name>
<sequence length="99" mass="11366">MQKLVGTFVILIFSLLACHTPTWTKTTEKEFVENCVNSTAEDLEYDEAKLYCECALEYAKGKSSNPEVARDMNEADYQNIKERCFDSAREEAKKLREGK</sequence>
<reference evidence="2 3" key="1">
    <citation type="submission" date="2019-09" db="EMBL/GenBank/DDBJ databases">
        <title>Genomes of Cryomorphaceae.</title>
        <authorList>
            <person name="Bowman J.P."/>
        </authorList>
    </citation>
    <scope>NUCLEOTIDE SEQUENCE [LARGE SCALE GENOMIC DNA]</scope>
    <source>
        <strain evidence="2 3">KCTC 52047</strain>
    </source>
</reference>
<accession>A0A6N6M4R2</accession>
<comment type="caution">
    <text evidence="2">The sequence shown here is derived from an EMBL/GenBank/DDBJ whole genome shotgun (WGS) entry which is preliminary data.</text>
</comment>
<evidence type="ECO:0008006" key="4">
    <source>
        <dbReference type="Google" id="ProtNLM"/>
    </source>
</evidence>
<keyword evidence="1" id="KW-0732">Signal</keyword>
<dbReference type="RefSeq" id="WP_151169340.1">
    <property type="nucleotide sequence ID" value="NZ_WACR01000009.1"/>
</dbReference>
<organism evidence="2 3">
    <name type="scientific">Salibacter halophilus</name>
    <dbReference type="NCBI Taxonomy" id="1803916"/>
    <lineage>
        <taxon>Bacteria</taxon>
        <taxon>Pseudomonadati</taxon>
        <taxon>Bacteroidota</taxon>
        <taxon>Flavobacteriia</taxon>
        <taxon>Flavobacteriales</taxon>
        <taxon>Salibacteraceae</taxon>
        <taxon>Salibacter</taxon>
    </lineage>
</organism>
<gene>
    <name evidence="2" type="ORF">F3059_11395</name>
</gene>
<protein>
    <recommendedName>
        <fullName evidence="4">Lipoprotein</fullName>
    </recommendedName>
</protein>
<feature type="signal peptide" evidence="1">
    <location>
        <begin position="1"/>
        <end position="19"/>
    </location>
</feature>
<dbReference type="Proteomes" id="UP000435357">
    <property type="component" value="Unassembled WGS sequence"/>
</dbReference>
<evidence type="ECO:0000313" key="2">
    <source>
        <dbReference type="EMBL" id="KAB1063239.1"/>
    </source>
</evidence>
<dbReference type="AlphaFoldDB" id="A0A6N6M4R2"/>